<proteinExistence type="predicted"/>
<name>A0A1F6FFA4_9BACT</name>
<evidence type="ECO:0000313" key="2">
    <source>
        <dbReference type="EMBL" id="OGG84542.1"/>
    </source>
</evidence>
<evidence type="ECO:0000256" key="1">
    <source>
        <dbReference type="SAM" id="MobiDB-lite"/>
    </source>
</evidence>
<gene>
    <name evidence="2" type="ORF">A3G90_00405</name>
</gene>
<dbReference type="AlphaFoldDB" id="A0A1F6FFA4"/>
<feature type="compositionally biased region" description="Basic and acidic residues" evidence="1">
    <location>
        <begin position="137"/>
        <end position="147"/>
    </location>
</feature>
<evidence type="ECO:0000313" key="3">
    <source>
        <dbReference type="Proteomes" id="UP000177325"/>
    </source>
</evidence>
<comment type="caution">
    <text evidence="2">The sequence shown here is derived from an EMBL/GenBank/DDBJ whole genome shotgun (WGS) entry which is preliminary data.</text>
</comment>
<organism evidence="2 3">
    <name type="scientific">Candidatus Kaiserbacteria bacterium RIFCSPLOWO2_12_FULL_45_26</name>
    <dbReference type="NCBI Taxonomy" id="1798525"/>
    <lineage>
        <taxon>Bacteria</taxon>
        <taxon>Candidatus Kaiseribacteriota</taxon>
    </lineage>
</organism>
<dbReference type="STRING" id="1798525.A3G90_00405"/>
<accession>A0A1F6FFA4</accession>
<sequence length="156" mass="17244">MERPKSGWDAHDAISEASLTEAERRLAGLDLKLVDNFPTNESDTITPNEIDYIVEKPPVVTDPTTPQESQVEVITDILQSTAEENAPRITRSDGERVEEITKFKNNVPVSEFQISELPTDINVGKHAFTPTPSPEQRAAEAAKPKEKGFWGKLFGG</sequence>
<dbReference type="EMBL" id="MFMM01000001">
    <property type="protein sequence ID" value="OGG84542.1"/>
    <property type="molecule type" value="Genomic_DNA"/>
</dbReference>
<feature type="region of interest" description="Disordered" evidence="1">
    <location>
        <begin position="127"/>
        <end position="147"/>
    </location>
</feature>
<dbReference type="Proteomes" id="UP000177325">
    <property type="component" value="Unassembled WGS sequence"/>
</dbReference>
<reference evidence="2 3" key="1">
    <citation type="journal article" date="2016" name="Nat. Commun.">
        <title>Thousands of microbial genomes shed light on interconnected biogeochemical processes in an aquifer system.</title>
        <authorList>
            <person name="Anantharaman K."/>
            <person name="Brown C.T."/>
            <person name="Hug L.A."/>
            <person name="Sharon I."/>
            <person name="Castelle C.J."/>
            <person name="Probst A.J."/>
            <person name="Thomas B.C."/>
            <person name="Singh A."/>
            <person name="Wilkins M.J."/>
            <person name="Karaoz U."/>
            <person name="Brodie E.L."/>
            <person name="Williams K.H."/>
            <person name="Hubbard S.S."/>
            <person name="Banfield J.F."/>
        </authorList>
    </citation>
    <scope>NUCLEOTIDE SEQUENCE [LARGE SCALE GENOMIC DNA]</scope>
</reference>
<protein>
    <submittedName>
        <fullName evidence="2">Uncharacterized protein</fullName>
    </submittedName>
</protein>